<name>A0A0F9N175_9ZZZZ</name>
<protein>
    <recommendedName>
        <fullName evidence="1">Fibronectin type-III domain-containing protein</fullName>
    </recommendedName>
</protein>
<dbReference type="CDD" id="cd00063">
    <property type="entry name" value="FN3"/>
    <property type="match status" value="1"/>
</dbReference>
<proteinExistence type="predicted"/>
<dbReference type="InterPro" id="IPR003961">
    <property type="entry name" value="FN3_dom"/>
</dbReference>
<dbReference type="Pfam" id="PF00041">
    <property type="entry name" value="fn3"/>
    <property type="match status" value="1"/>
</dbReference>
<sequence length="93" mass="10106">MKKLLITTILIFLFMLGLSGAAWAESVTLAWNPNTESDLAGYKVYNGVASGVYGIVVDVKNVTQYTTSNLGSGTTYYWVVTAYDESGNESDYS</sequence>
<dbReference type="InterPro" id="IPR013783">
    <property type="entry name" value="Ig-like_fold"/>
</dbReference>
<reference evidence="2" key="1">
    <citation type="journal article" date="2015" name="Nature">
        <title>Complex archaea that bridge the gap between prokaryotes and eukaryotes.</title>
        <authorList>
            <person name="Spang A."/>
            <person name="Saw J.H."/>
            <person name="Jorgensen S.L."/>
            <person name="Zaremba-Niedzwiedzka K."/>
            <person name="Martijn J."/>
            <person name="Lind A.E."/>
            <person name="van Eijk R."/>
            <person name="Schleper C."/>
            <person name="Guy L."/>
            <person name="Ettema T.J."/>
        </authorList>
    </citation>
    <scope>NUCLEOTIDE SEQUENCE</scope>
</reference>
<gene>
    <name evidence="2" type="ORF">LCGC14_1392230</name>
</gene>
<feature type="non-terminal residue" evidence="2">
    <location>
        <position position="93"/>
    </location>
</feature>
<dbReference type="AlphaFoldDB" id="A0A0F9N175"/>
<evidence type="ECO:0000313" key="2">
    <source>
        <dbReference type="EMBL" id="KKM75247.1"/>
    </source>
</evidence>
<dbReference type="EMBL" id="LAZR01009011">
    <property type="protein sequence ID" value="KKM75247.1"/>
    <property type="molecule type" value="Genomic_DNA"/>
</dbReference>
<comment type="caution">
    <text evidence="2">The sequence shown here is derived from an EMBL/GenBank/DDBJ whole genome shotgun (WGS) entry which is preliminary data.</text>
</comment>
<feature type="domain" description="Fibronectin type-III" evidence="1">
    <location>
        <begin position="23"/>
        <end position="89"/>
    </location>
</feature>
<dbReference type="InterPro" id="IPR036116">
    <property type="entry name" value="FN3_sf"/>
</dbReference>
<dbReference type="Gene3D" id="2.60.40.10">
    <property type="entry name" value="Immunoglobulins"/>
    <property type="match status" value="1"/>
</dbReference>
<dbReference type="SUPFAM" id="SSF49265">
    <property type="entry name" value="Fibronectin type III"/>
    <property type="match status" value="1"/>
</dbReference>
<evidence type="ECO:0000259" key="1">
    <source>
        <dbReference type="Pfam" id="PF00041"/>
    </source>
</evidence>
<accession>A0A0F9N175</accession>
<organism evidence="2">
    <name type="scientific">marine sediment metagenome</name>
    <dbReference type="NCBI Taxonomy" id="412755"/>
    <lineage>
        <taxon>unclassified sequences</taxon>
        <taxon>metagenomes</taxon>
        <taxon>ecological metagenomes</taxon>
    </lineage>
</organism>